<dbReference type="EMBL" id="CP000438">
    <property type="protein sequence ID" value="ABJ11126.1"/>
    <property type="molecule type" value="Genomic_DNA"/>
</dbReference>
<dbReference type="Proteomes" id="UP000000653">
    <property type="component" value="Chromosome"/>
</dbReference>
<dbReference type="KEGG" id="pau:PA14_39470"/>
<dbReference type="AlphaFoldDB" id="A0A0H2Z902"/>
<protein>
    <submittedName>
        <fullName evidence="1">Uncharacterized protein</fullName>
    </submittedName>
</protein>
<dbReference type="BioCyc" id="PAER208963:G1G74-3310-MONOMER"/>
<accession>A0A0H2Z902</accession>
<dbReference type="HOGENOM" id="CLU_1077146_0_0_6"/>
<reference evidence="1 2" key="1">
    <citation type="journal article" date="2006" name="Genome Biol.">
        <title>Genomic analysis reveals that Pseudomonas aeruginosa virulence is combinatorial.</title>
        <authorList>
            <person name="Lee D.G."/>
            <person name="Urbach J.M."/>
            <person name="Wu G."/>
            <person name="Liberati N.T."/>
            <person name="Feinbaum R.L."/>
            <person name="Miyata S."/>
            <person name="Diggins L.T."/>
            <person name="He J."/>
            <person name="Saucier M."/>
            <person name="Deziel E."/>
            <person name="Friedman L."/>
            <person name="Li L."/>
            <person name="Grills G."/>
            <person name="Montgomery K."/>
            <person name="Kucherlapati R."/>
            <person name="Rahme L.G."/>
            <person name="Ausubel F.M."/>
        </authorList>
    </citation>
    <scope>NUCLEOTIDE SEQUENCE [LARGE SCALE GENOMIC DNA]</scope>
    <source>
        <strain evidence="1 2">UCBPP-PA14</strain>
    </source>
</reference>
<dbReference type="RefSeq" id="WP_003139802.1">
    <property type="nucleotide sequence ID" value="NC_008463.1"/>
</dbReference>
<evidence type="ECO:0000313" key="2">
    <source>
        <dbReference type="Proteomes" id="UP000000653"/>
    </source>
</evidence>
<name>A0A0H2Z902_PSEAB</name>
<proteinExistence type="predicted"/>
<organism evidence="1 2">
    <name type="scientific">Pseudomonas aeruginosa (strain UCBPP-PA14)</name>
    <dbReference type="NCBI Taxonomy" id="208963"/>
    <lineage>
        <taxon>Bacteria</taxon>
        <taxon>Pseudomonadati</taxon>
        <taxon>Pseudomonadota</taxon>
        <taxon>Gammaproteobacteria</taxon>
        <taxon>Pseudomonadales</taxon>
        <taxon>Pseudomonadaceae</taxon>
        <taxon>Pseudomonas</taxon>
    </lineage>
</organism>
<evidence type="ECO:0000313" key="1">
    <source>
        <dbReference type="EMBL" id="ABJ11126.1"/>
    </source>
</evidence>
<sequence>MPSFVWDRDTEEAWSEPYEYGGQEQFHREAYKVLSLIKLHYAEKDMHFDRDEKTLDKAIWLIQIDALEALIDALKLTEEKRHRIASRLFRDAVETMDISAYFYLAGDEARKDLAKWYNNEVIPHKVFREFIKKYECQDKAKNLSNLYSDLSKYTHRTYSAITKSYLLGRNNKIAYDGFSEAGFRVLPHVISLSYAIIAALIKRFVTIAENSQQIDSAKICDIWAASLERETVPRRFGPRPGQVLRSAPIAFDLRLDED</sequence>
<gene>
    <name evidence="1" type="ordered locus">PA14_39470</name>
</gene>